<dbReference type="AlphaFoldDB" id="A0A5E4R7I1"/>
<protein>
    <submittedName>
        <fullName evidence="1">Uncharacterized protein</fullName>
    </submittedName>
</protein>
<proteinExistence type="predicted"/>
<name>A0A5E4R7I1_9NEOP</name>
<evidence type="ECO:0000313" key="1">
    <source>
        <dbReference type="EMBL" id="VVD05905.1"/>
    </source>
</evidence>
<dbReference type="Proteomes" id="UP000324832">
    <property type="component" value="Unassembled WGS sequence"/>
</dbReference>
<accession>A0A5E4R7I1</accession>
<keyword evidence="2" id="KW-1185">Reference proteome</keyword>
<evidence type="ECO:0000313" key="2">
    <source>
        <dbReference type="Proteomes" id="UP000324832"/>
    </source>
</evidence>
<sequence>MTGIGRIIILTSSVLSNRAKWGLRNNDQINQYHALCDIEFKTIGIPPEQLWGYSVQIGTCCDVYCNNTSHQAILDNM</sequence>
<organism evidence="1 2">
    <name type="scientific">Leptidea sinapis</name>
    <dbReference type="NCBI Taxonomy" id="189913"/>
    <lineage>
        <taxon>Eukaryota</taxon>
        <taxon>Metazoa</taxon>
        <taxon>Ecdysozoa</taxon>
        <taxon>Arthropoda</taxon>
        <taxon>Hexapoda</taxon>
        <taxon>Insecta</taxon>
        <taxon>Pterygota</taxon>
        <taxon>Neoptera</taxon>
        <taxon>Endopterygota</taxon>
        <taxon>Lepidoptera</taxon>
        <taxon>Glossata</taxon>
        <taxon>Ditrysia</taxon>
        <taxon>Papilionoidea</taxon>
        <taxon>Pieridae</taxon>
        <taxon>Dismorphiinae</taxon>
        <taxon>Leptidea</taxon>
    </lineage>
</organism>
<dbReference type="EMBL" id="FZQP02007040">
    <property type="protein sequence ID" value="VVD05905.1"/>
    <property type="molecule type" value="Genomic_DNA"/>
</dbReference>
<reference evidence="1 2" key="1">
    <citation type="submission" date="2017-07" db="EMBL/GenBank/DDBJ databases">
        <authorList>
            <person name="Talla V."/>
            <person name="Backstrom N."/>
        </authorList>
    </citation>
    <scope>NUCLEOTIDE SEQUENCE [LARGE SCALE GENOMIC DNA]</scope>
</reference>
<gene>
    <name evidence="1" type="ORF">LSINAPIS_LOCUS15358</name>
</gene>